<evidence type="ECO:0000313" key="3">
    <source>
        <dbReference type="Proteomes" id="UP001501138"/>
    </source>
</evidence>
<dbReference type="PROSITE" id="PS51318">
    <property type="entry name" value="TAT"/>
    <property type="match status" value="1"/>
</dbReference>
<dbReference type="Gene3D" id="1.10.390.30">
    <property type="entry name" value="Peptidase M60, enhancin-like domain 3"/>
    <property type="match status" value="1"/>
</dbReference>
<dbReference type="InterPro" id="IPR031161">
    <property type="entry name" value="Peptidase_M60_dom"/>
</dbReference>
<dbReference type="Gene3D" id="3.40.390.80">
    <property type="entry name" value="Peptidase M60, enhancin-like domain 2"/>
    <property type="match status" value="1"/>
</dbReference>
<name>A0ABN2JIT7_9MICO</name>
<dbReference type="RefSeq" id="WP_344248726.1">
    <property type="nucleotide sequence ID" value="NZ_BAAAPM010000004.1"/>
</dbReference>
<dbReference type="Gene3D" id="2.60.120.1250">
    <property type="entry name" value="Peptidase M60, enhancin-like domain 1"/>
    <property type="match status" value="1"/>
</dbReference>
<organism evidence="2 3">
    <name type="scientific">Isoptericola hypogeus</name>
    <dbReference type="NCBI Taxonomy" id="300179"/>
    <lineage>
        <taxon>Bacteria</taxon>
        <taxon>Bacillati</taxon>
        <taxon>Actinomycetota</taxon>
        <taxon>Actinomycetes</taxon>
        <taxon>Micrococcales</taxon>
        <taxon>Promicromonosporaceae</taxon>
        <taxon>Isoptericola</taxon>
    </lineage>
</organism>
<sequence length="476" mass="52446">MSSTPQSRSLSRRSVLAGAAGLGATALLATQAPRAEAMSAATAGRTQFVAAEVSARDVEILRTYQSLSASDLHPTGYYLPPNVELTVTVAANSAAEGASIVVGAPDAEVDVEKRASRTYPITGRRVTIADPYGGPVYWKVLGSKGYLKATLGPTAQPMPFFIYGQTTEDEFQNQLDRRETPYVQLVSAHAMLSIQREAALRWRGENHAQLMETWEEIVRIEDNVAGLDDKTPTHARLTHRYHFVTRAESIANVGAFATHGHMLFPAPIQDRLLTVEALRLRGWGPYHELGHQHQQTVYKPTDLTEVTVNLYSLAVNAAFAKYGQAPRLHVPENDGVPVWESAPPKIGTPDVDFLTTFTVMEKLVMFEQLRLAFGDQFQPAVHKLVREEQPDSGDYSDNDYRLGMLALYYSKAAGRDLRTFFARWGLRYDPSFDDRIAALALPEPEVDPTTLRDDDGAALAAQVLASPRLRRANGLV</sequence>
<feature type="domain" description="Peptidase M60" evidence="1">
    <location>
        <begin position="70"/>
        <end position="374"/>
    </location>
</feature>
<comment type="caution">
    <text evidence="2">The sequence shown here is derived from an EMBL/GenBank/DDBJ whole genome shotgun (WGS) entry which is preliminary data.</text>
</comment>
<dbReference type="Proteomes" id="UP001501138">
    <property type="component" value="Unassembled WGS sequence"/>
</dbReference>
<gene>
    <name evidence="2" type="ORF">GCM10009809_24500</name>
</gene>
<dbReference type="InterPro" id="IPR006311">
    <property type="entry name" value="TAT_signal"/>
</dbReference>
<protein>
    <submittedName>
        <fullName evidence="2">M60 family metallopeptidase</fullName>
    </submittedName>
</protein>
<evidence type="ECO:0000259" key="1">
    <source>
        <dbReference type="PROSITE" id="PS51723"/>
    </source>
</evidence>
<dbReference type="PROSITE" id="PS51723">
    <property type="entry name" value="PEPTIDASE_M60"/>
    <property type="match status" value="1"/>
</dbReference>
<evidence type="ECO:0000313" key="2">
    <source>
        <dbReference type="EMBL" id="GAA1727897.1"/>
    </source>
</evidence>
<proteinExistence type="predicted"/>
<dbReference type="EMBL" id="BAAAPM010000004">
    <property type="protein sequence ID" value="GAA1727897.1"/>
    <property type="molecule type" value="Genomic_DNA"/>
</dbReference>
<dbReference type="InterPro" id="IPR035423">
    <property type="entry name" value="M60-like_N"/>
</dbReference>
<dbReference type="Pfam" id="PF17291">
    <property type="entry name" value="M60-like_N"/>
    <property type="match status" value="1"/>
</dbReference>
<dbReference type="SMART" id="SM01276">
    <property type="entry name" value="M60-like"/>
    <property type="match status" value="1"/>
</dbReference>
<reference evidence="2 3" key="1">
    <citation type="journal article" date="2019" name="Int. J. Syst. Evol. Microbiol.">
        <title>The Global Catalogue of Microorganisms (GCM) 10K type strain sequencing project: providing services to taxonomists for standard genome sequencing and annotation.</title>
        <authorList>
            <consortium name="The Broad Institute Genomics Platform"/>
            <consortium name="The Broad Institute Genome Sequencing Center for Infectious Disease"/>
            <person name="Wu L."/>
            <person name="Ma J."/>
        </authorList>
    </citation>
    <scope>NUCLEOTIDE SEQUENCE [LARGE SCALE GENOMIC DNA]</scope>
    <source>
        <strain evidence="2 3">JCM 15589</strain>
    </source>
</reference>
<keyword evidence="3" id="KW-1185">Reference proteome</keyword>
<dbReference type="Pfam" id="PF13402">
    <property type="entry name" value="Peptidase_M60"/>
    <property type="match status" value="1"/>
</dbReference>
<dbReference type="PANTHER" id="PTHR15730">
    <property type="entry name" value="EXPERIMENTAL AUTOIMMUNE PROSTATITIS ANTIGEN 2-RELATED"/>
    <property type="match status" value="1"/>
</dbReference>
<dbReference type="InterPro" id="IPR042279">
    <property type="entry name" value="Pep_M60_3"/>
</dbReference>
<accession>A0ABN2JIT7</accession>
<dbReference type="PANTHER" id="PTHR15730:SF5">
    <property type="entry name" value="SI:CH211-210B2.2-RELATED"/>
    <property type="match status" value="1"/>
</dbReference>
<dbReference type="InterPro" id="IPR051244">
    <property type="entry name" value="TCAF"/>
</dbReference>